<dbReference type="Proteomes" id="UP000198535">
    <property type="component" value="Unassembled WGS sequence"/>
</dbReference>
<dbReference type="Pfam" id="PF23959">
    <property type="entry name" value="DUF7288"/>
    <property type="match status" value="1"/>
</dbReference>
<dbReference type="EMBL" id="FOUJ01000004">
    <property type="protein sequence ID" value="SFM67394.1"/>
    <property type="molecule type" value="Genomic_DNA"/>
</dbReference>
<evidence type="ECO:0000313" key="2">
    <source>
        <dbReference type="EMBL" id="SFM67394.1"/>
    </source>
</evidence>
<keyword evidence="1" id="KW-0472">Membrane</keyword>
<evidence type="ECO:0000313" key="3">
    <source>
        <dbReference type="Proteomes" id="UP000198535"/>
    </source>
</evidence>
<dbReference type="InterPro" id="IPR055712">
    <property type="entry name" value="DUF7288"/>
</dbReference>
<keyword evidence="1" id="KW-1133">Transmembrane helix</keyword>
<reference evidence="3" key="1">
    <citation type="submission" date="2016-10" db="EMBL/GenBank/DDBJ databases">
        <authorList>
            <person name="Varghese N."/>
            <person name="Submissions S."/>
        </authorList>
    </citation>
    <scope>NUCLEOTIDE SEQUENCE [LARGE SCALE GENOMIC DNA]</scope>
    <source>
        <strain evidence="3">Mob M</strain>
    </source>
</reference>
<protein>
    <submittedName>
        <fullName evidence="2">Uncharacterized protein</fullName>
    </submittedName>
</protein>
<accession>A0A1I4SSF3</accession>
<dbReference type="RefSeq" id="WP_245747997.1">
    <property type="nucleotide sequence ID" value="NZ_FOUJ01000004.1"/>
</dbReference>
<dbReference type="AlphaFoldDB" id="A0A1I4SSF3"/>
<dbReference type="STRING" id="487685.SAMN04488696_1990"/>
<sequence length="203" mass="22412">MGIREMISGNDTKDTAQIYTLEALVAISIILGIIVFSVQATSLTPLTSSTANAHVETQLFILGQDILNSLDYSQYEGRSDLMNDILSWDGDSYNWNSVTYSTSNKTLNNSNTADMLGKMIVTKGIAHNVEFTWIDNKGNTVTLPYIYNGQASNNAVIVSKKVLLSNSDITDPSQFVSDTGIEDIDTNTDFYSIIDVKLTLWRM</sequence>
<organism evidence="2 3">
    <name type="scientific">Methanolobus profundi</name>
    <dbReference type="NCBI Taxonomy" id="487685"/>
    <lineage>
        <taxon>Archaea</taxon>
        <taxon>Methanobacteriati</taxon>
        <taxon>Methanobacteriota</taxon>
        <taxon>Stenosarchaea group</taxon>
        <taxon>Methanomicrobia</taxon>
        <taxon>Methanosarcinales</taxon>
        <taxon>Methanosarcinaceae</taxon>
        <taxon>Methanolobus</taxon>
    </lineage>
</organism>
<gene>
    <name evidence="2" type="ORF">SAMN04488696_1990</name>
</gene>
<feature type="transmembrane region" description="Helical" evidence="1">
    <location>
        <begin position="21"/>
        <end position="40"/>
    </location>
</feature>
<name>A0A1I4SSF3_9EURY</name>
<proteinExistence type="predicted"/>
<keyword evidence="1" id="KW-0812">Transmembrane</keyword>
<keyword evidence="3" id="KW-1185">Reference proteome</keyword>
<evidence type="ECO:0000256" key="1">
    <source>
        <dbReference type="SAM" id="Phobius"/>
    </source>
</evidence>